<dbReference type="GO" id="GO:0016020">
    <property type="term" value="C:membrane"/>
    <property type="evidence" value="ECO:0007669"/>
    <property type="project" value="InterPro"/>
</dbReference>
<feature type="transmembrane region" description="Helical" evidence="9">
    <location>
        <begin position="16"/>
        <end position="39"/>
    </location>
</feature>
<feature type="transmembrane region" description="Helical" evidence="9">
    <location>
        <begin position="51"/>
        <end position="78"/>
    </location>
</feature>
<evidence type="ECO:0000259" key="10">
    <source>
        <dbReference type="Pfam" id="PF02518"/>
    </source>
</evidence>
<evidence type="ECO:0000256" key="2">
    <source>
        <dbReference type="ARBA" id="ARBA00012438"/>
    </source>
</evidence>
<reference evidence="12" key="1">
    <citation type="submission" date="2021-01" db="EMBL/GenBank/DDBJ databases">
        <title>Whole genome shotgun sequence of Dactylosporangium siamense NBRC 106093.</title>
        <authorList>
            <person name="Komaki H."/>
            <person name="Tamura T."/>
        </authorList>
    </citation>
    <scope>NUCLEOTIDE SEQUENCE</scope>
    <source>
        <strain evidence="12">NBRC 106093</strain>
    </source>
</reference>
<evidence type="ECO:0000259" key="11">
    <source>
        <dbReference type="Pfam" id="PF07730"/>
    </source>
</evidence>
<dbReference type="InterPro" id="IPR036890">
    <property type="entry name" value="HATPase_C_sf"/>
</dbReference>
<dbReference type="InterPro" id="IPR003594">
    <property type="entry name" value="HATPase_dom"/>
</dbReference>
<evidence type="ECO:0000256" key="7">
    <source>
        <dbReference type="ARBA" id="ARBA00022840"/>
    </source>
</evidence>
<dbReference type="Pfam" id="PF07730">
    <property type="entry name" value="HisKA_3"/>
    <property type="match status" value="1"/>
</dbReference>
<feature type="domain" description="Histidine kinase/HSP90-like ATPase" evidence="10">
    <location>
        <begin position="294"/>
        <end position="380"/>
    </location>
</feature>
<protein>
    <recommendedName>
        <fullName evidence="2">histidine kinase</fullName>
        <ecNumber evidence="2">2.7.13.3</ecNumber>
    </recommendedName>
</protein>
<keyword evidence="3" id="KW-0597">Phosphoprotein</keyword>
<comment type="caution">
    <text evidence="12">The sequence shown here is derived from an EMBL/GenBank/DDBJ whole genome shotgun (WGS) entry which is preliminary data.</text>
</comment>
<evidence type="ECO:0000256" key="6">
    <source>
        <dbReference type="ARBA" id="ARBA00022777"/>
    </source>
</evidence>
<feature type="transmembrane region" description="Helical" evidence="9">
    <location>
        <begin position="84"/>
        <end position="101"/>
    </location>
</feature>
<dbReference type="Gene3D" id="3.30.565.10">
    <property type="entry name" value="Histidine kinase-like ATPase, C-terminal domain"/>
    <property type="match status" value="1"/>
</dbReference>
<dbReference type="CDD" id="cd16917">
    <property type="entry name" value="HATPase_UhpB-NarQ-NarX-like"/>
    <property type="match status" value="1"/>
</dbReference>
<dbReference type="EC" id="2.7.13.3" evidence="2"/>
<dbReference type="InterPro" id="IPR011712">
    <property type="entry name" value="Sig_transdc_His_kin_sub3_dim/P"/>
</dbReference>
<keyword evidence="9" id="KW-0812">Transmembrane</keyword>
<sequence length="396" mass="41449">MTIEPRPPLRHRLRPAHWLLLDGAAVAGYGVVAWAVVGAGIDPWPLAAGGLATACAALLAARWSPVSAAAAALLLFWLSPLSDQFGWLAVLPLAFAVYRVAERHRTRPALLVLAAAVTGPIATALPSFTHVGAVLPFGLLLAAAWAAGVAVHQHRRYTEEVLRHRIRRVEAEAEAARRRGADERIRIARELHDVVAHSMSVITVQAGYGRLVADRQPARAAEALAAIETVGRESLVELRRVLGVLRDQDQDPAGTAPAPGLADLPYLAAQTGAAGVDVEVTVAGAARPLAAGLELSAYRVVQEALTNVVKHAGTVDATVAVTYLDDALVVEVTDDGLGGERNPDGHGLTGMRERVAVFGGTLRVGPLPGRGFQVRACFPASPAAAPQATTPPRTAA</sequence>
<evidence type="ECO:0000256" key="9">
    <source>
        <dbReference type="SAM" id="Phobius"/>
    </source>
</evidence>
<evidence type="ECO:0000313" key="13">
    <source>
        <dbReference type="Proteomes" id="UP000660611"/>
    </source>
</evidence>
<dbReference type="GO" id="GO:0000155">
    <property type="term" value="F:phosphorelay sensor kinase activity"/>
    <property type="evidence" value="ECO:0007669"/>
    <property type="project" value="InterPro"/>
</dbReference>
<dbReference type="PANTHER" id="PTHR24421:SF10">
    <property type="entry name" value="NITRATE_NITRITE SENSOR PROTEIN NARQ"/>
    <property type="match status" value="1"/>
</dbReference>
<comment type="catalytic activity">
    <reaction evidence="1">
        <text>ATP + protein L-histidine = ADP + protein N-phospho-L-histidine.</text>
        <dbReference type="EC" id="2.7.13.3"/>
    </reaction>
</comment>
<keyword evidence="9" id="KW-0472">Membrane</keyword>
<name>A0A919PQQ4_9ACTN</name>
<dbReference type="SUPFAM" id="SSF55874">
    <property type="entry name" value="ATPase domain of HSP90 chaperone/DNA topoisomerase II/histidine kinase"/>
    <property type="match status" value="1"/>
</dbReference>
<proteinExistence type="predicted"/>
<organism evidence="12 13">
    <name type="scientific">Dactylosporangium siamense</name>
    <dbReference type="NCBI Taxonomy" id="685454"/>
    <lineage>
        <taxon>Bacteria</taxon>
        <taxon>Bacillati</taxon>
        <taxon>Actinomycetota</taxon>
        <taxon>Actinomycetes</taxon>
        <taxon>Micromonosporales</taxon>
        <taxon>Micromonosporaceae</taxon>
        <taxon>Dactylosporangium</taxon>
    </lineage>
</organism>
<keyword evidence="5" id="KW-0547">Nucleotide-binding</keyword>
<feature type="transmembrane region" description="Helical" evidence="9">
    <location>
        <begin position="108"/>
        <end position="125"/>
    </location>
</feature>
<dbReference type="InterPro" id="IPR050482">
    <property type="entry name" value="Sensor_HK_TwoCompSys"/>
</dbReference>
<evidence type="ECO:0000256" key="8">
    <source>
        <dbReference type="ARBA" id="ARBA00023012"/>
    </source>
</evidence>
<dbReference type="AlphaFoldDB" id="A0A919PQQ4"/>
<keyword evidence="8" id="KW-0902">Two-component regulatory system</keyword>
<keyword evidence="6 12" id="KW-0418">Kinase</keyword>
<keyword evidence="9" id="KW-1133">Transmembrane helix</keyword>
<dbReference type="Proteomes" id="UP000660611">
    <property type="component" value="Unassembled WGS sequence"/>
</dbReference>
<dbReference type="GO" id="GO:0046983">
    <property type="term" value="F:protein dimerization activity"/>
    <property type="evidence" value="ECO:0007669"/>
    <property type="project" value="InterPro"/>
</dbReference>
<dbReference type="Pfam" id="PF02518">
    <property type="entry name" value="HATPase_c"/>
    <property type="match status" value="1"/>
</dbReference>
<keyword evidence="13" id="KW-1185">Reference proteome</keyword>
<evidence type="ECO:0000313" key="12">
    <source>
        <dbReference type="EMBL" id="GIG49140.1"/>
    </source>
</evidence>
<gene>
    <name evidence="12" type="ORF">Dsi01nite_071810</name>
</gene>
<evidence type="ECO:0000256" key="3">
    <source>
        <dbReference type="ARBA" id="ARBA00022553"/>
    </source>
</evidence>
<evidence type="ECO:0000256" key="4">
    <source>
        <dbReference type="ARBA" id="ARBA00022679"/>
    </source>
</evidence>
<dbReference type="RefSeq" id="WP_203850831.1">
    <property type="nucleotide sequence ID" value="NZ_BAAAVW010000008.1"/>
</dbReference>
<dbReference type="EMBL" id="BONQ01000111">
    <property type="protein sequence ID" value="GIG49140.1"/>
    <property type="molecule type" value="Genomic_DNA"/>
</dbReference>
<dbReference type="Gene3D" id="1.20.5.1930">
    <property type="match status" value="1"/>
</dbReference>
<accession>A0A919PQQ4</accession>
<evidence type="ECO:0000256" key="1">
    <source>
        <dbReference type="ARBA" id="ARBA00000085"/>
    </source>
</evidence>
<feature type="domain" description="Signal transduction histidine kinase subgroup 3 dimerisation and phosphoacceptor" evidence="11">
    <location>
        <begin position="183"/>
        <end position="249"/>
    </location>
</feature>
<evidence type="ECO:0000256" key="5">
    <source>
        <dbReference type="ARBA" id="ARBA00022741"/>
    </source>
</evidence>
<keyword evidence="7" id="KW-0067">ATP-binding</keyword>
<dbReference type="GO" id="GO:0005524">
    <property type="term" value="F:ATP binding"/>
    <property type="evidence" value="ECO:0007669"/>
    <property type="project" value="UniProtKB-KW"/>
</dbReference>
<keyword evidence="4" id="KW-0808">Transferase</keyword>
<dbReference type="PANTHER" id="PTHR24421">
    <property type="entry name" value="NITRATE/NITRITE SENSOR PROTEIN NARX-RELATED"/>
    <property type="match status" value="1"/>
</dbReference>